<name>A0A1I0ZX14_9CLOT</name>
<keyword evidence="2" id="KW-1185">Reference proteome</keyword>
<gene>
    <name evidence="1" type="ORF">SAMN04488528_10271</name>
</gene>
<dbReference type="Proteomes" id="UP000198619">
    <property type="component" value="Unassembled WGS sequence"/>
</dbReference>
<reference evidence="1 2" key="1">
    <citation type="submission" date="2016-10" db="EMBL/GenBank/DDBJ databases">
        <authorList>
            <person name="de Groot N.N."/>
        </authorList>
    </citation>
    <scope>NUCLEOTIDE SEQUENCE [LARGE SCALE GENOMIC DNA]</scope>
    <source>
        <strain evidence="1 2">DSM 12271</strain>
    </source>
</reference>
<protein>
    <submittedName>
        <fullName evidence="1">Uncharacterized protein</fullName>
    </submittedName>
</protein>
<sequence length="35" mass="4236">MNKTEADIYVEDTLRKDDFKYDKCIKKVLEIEGKR</sequence>
<accession>A0A1I0ZX14</accession>
<evidence type="ECO:0000313" key="2">
    <source>
        <dbReference type="Proteomes" id="UP000198619"/>
    </source>
</evidence>
<proteinExistence type="predicted"/>
<dbReference type="EMBL" id="FOKI01000027">
    <property type="protein sequence ID" value="SFB30239.1"/>
    <property type="molecule type" value="Genomic_DNA"/>
</dbReference>
<organism evidence="1 2">
    <name type="scientific">Clostridium frigidicarnis</name>
    <dbReference type="NCBI Taxonomy" id="84698"/>
    <lineage>
        <taxon>Bacteria</taxon>
        <taxon>Bacillati</taxon>
        <taxon>Bacillota</taxon>
        <taxon>Clostridia</taxon>
        <taxon>Eubacteriales</taxon>
        <taxon>Clostridiaceae</taxon>
        <taxon>Clostridium</taxon>
    </lineage>
</organism>
<evidence type="ECO:0000313" key="1">
    <source>
        <dbReference type="EMBL" id="SFB30239.1"/>
    </source>
</evidence>
<dbReference type="AlphaFoldDB" id="A0A1I0ZX14"/>